<dbReference type="OrthoDB" id="9809462at2"/>
<dbReference type="STRING" id="1134406.ADN00_01265"/>
<protein>
    <recommendedName>
        <fullName evidence="4">Helix-turn-helix type 11 domain-containing protein</fullName>
    </recommendedName>
</protein>
<keyword evidence="1" id="KW-0472">Membrane</keyword>
<name>A0A0P6XDF9_9CHLR</name>
<keyword evidence="1" id="KW-0812">Transmembrane</keyword>
<dbReference type="InterPro" id="IPR036390">
    <property type="entry name" value="WH_DNA-bd_sf"/>
</dbReference>
<evidence type="ECO:0000313" key="3">
    <source>
        <dbReference type="Proteomes" id="UP000050417"/>
    </source>
</evidence>
<feature type="transmembrane region" description="Helical" evidence="1">
    <location>
        <begin position="93"/>
        <end position="117"/>
    </location>
</feature>
<keyword evidence="3" id="KW-1185">Reference proteome</keyword>
<sequence>MAGLSFIHHLRETLSEIENNLTDGIAAISPWITPLPSAALVANAVVQDLHWNQALGWITAAIIESLGLTTVSTSLQLWDYNTAKRKTDPGAPFMLAALLVGVYLFSTIGLTVLLDIFPEMGRYAPALFPLLALVGAVNLALRSGHRRRLAGIAQDRADRKAERQSLRPSAGNLTDLLTSNTTSNSVYPDNSLAKARQARTAIQGNRLDNLLTLYRDNPTIGVTDAARTLNMSRQTIYTYLDRLESDGRIRRNGHGIEVIGEDAK</sequence>
<proteinExistence type="predicted"/>
<accession>A0A0P6XDF9</accession>
<dbReference type="RefSeq" id="WP_075061149.1">
    <property type="nucleotide sequence ID" value="NZ_LGCL01000003.1"/>
</dbReference>
<evidence type="ECO:0000313" key="2">
    <source>
        <dbReference type="EMBL" id="KPL80846.1"/>
    </source>
</evidence>
<reference evidence="2 3" key="1">
    <citation type="submission" date="2015-07" db="EMBL/GenBank/DDBJ databases">
        <title>Genome sequence of Ornatilinea apprima DSM 23815.</title>
        <authorList>
            <person name="Hemp J."/>
            <person name="Ward L.M."/>
            <person name="Pace L.A."/>
            <person name="Fischer W.W."/>
        </authorList>
    </citation>
    <scope>NUCLEOTIDE SEQUENCE [LARGE SCALE GENOMIC DNA]</scope>
    <source>
        <strain evidence="2 3">P3M-1</strain>
    </source>
</reference>
<dbReference type="Gene3D" id="1.10.10.10">
    <property type="entry name" value="Winged helix-like DNA-binding domain superfamily/Winged helix DNA-binding domain"/>
    <property type="match status" value="1"/>
</dbReference>
<evidence type="ECO:0008006" key="4">
    <source>
        <dbReference type="Google" id="ProtNLM"/>
    </source>
</evidence>
<organism evidence="2 3">
    <name type="scientific">Ornatilinea apprima</name>
    <dbReference type="NCBI Taxonomy" id="1134406"/>
    <lineage>
        <taxon>Bacteria</taxon>
        <taxon>Bacillati</taxon>
        <taxon>Chloroflexota</taxon>
        <taxon>Anaerolineae</taxon>
        <taxon>Anaerolineales</taxon>
        <taxon>Anaerolineaceae</taxon>
        <taxon>Ornatilinea</taxon>
    </lineage>
</organism>
<evidence type="ECO:0000256" key="1">
    <source>
        <dbReference type="SAM" id="Phobius"/>
    </source>
</evidence>
<dbReference type="SUPFAM" id="SSF46785">
    <property type="entry name" value="Winged helix' DNA-binding domain"/>
    <property type="match status" value="1"/>
</dbReference>
<dbReference type="Proteomes" id="UP000050417">
    <property type="component" value="Unassembled WGS sequence"/>
</dbReference>
<dbReference type="AlphaFoldDB" id="A0A0P6XDF9"/>
<feature type="transmembrane region" description="Helical" evidence="1">
    <location>
        <begin position="123"/>
        <end position="141"/>
    </location>
</feature>
<dbReference type="EMBL" id="LGCL01000003">
    <property type="protein sequence ID" value="KPL80846.1"/>
    <property type="molecule type" value="Genomic_DNA"/>
</dbReference>
<comment type="caution">
    <text evidence="2">The sequence shown here is derived from an EMBL/GenBank/DDBJ whole genome shotgun (WGS) entry which is preliminary data.</text>
</comment>
<keyword evidence="1" id="KW-1133">Transmembrane helix</keyword>
<dbReference type="InterPro" id="IPR036388">
    <property type="entry name" value="WH-like_DNA-bd_sf"/>
</dbReference>
<dbReference type="Pfam" id="PF13412">
    <property type="entry name" value="HTH_24"/>
    <property type="match status" value="1"/>
</dbReference>
<gene>
    <name evidence="2" type="ORF">ADN00_01265</name>
</gene>